<keyword evidence="2" id="KW-0503">Monooxygenase</keyword>
<reference evidence="3 4" key="1">
    <citation type="submission" date="2015-07" db="EMBL/GenBank/DDBJ databases">
        <authorList>
            <person name="Ju K.-S."/>
            <person name="Doroghazi J.R."/>
            <person name="Metcalf W.W."/>
        </authorList>
    </citation>
    <scope>NUCLEOTIDE SEQUENCE [LARGE SCALE GENOMIC DNA]</scope>
    <source>
        <strain evidence="3 4">NRRL B-3589</strain>
    </source>
</reference>
<protein>
    <submittedName>
        <fullName evidence="3">Cytochrome P450</fullName>
    </submittedName>
</protein>
<evidence type="ECO:0000313" key="3">
    <source>
        <dbReference type="EMBL" id="KOG90879.1"/>
    </source>
</evidence>
<keyword evidence="2" id="KW-0560">Oxidoreductase</keyword>
<dbReference type="PRINTS" id="PR00359">
    <property type="entry name" value="BP450"/>
</dbReference>
<organism evidence="3 4">
    <name type="scientific">Streptomyces varsoviensis</name>
    <dbReference type="NCBI Taxonomy" id="67373"/>
    <lineage>
        <taxon>Bacteria</taxon>
        <taxon>Bacillati</taxon>
        <taxon>Actinomycetota</taxon>
        <taxon>Actinomycetes</taxon>
        <taxon>Kitasatosporales</taxon>
        <taxon>Streptomycetaceae</taxon>
        <taxon>Streptomyces</taxon>
    </lineage>
</organism>
<evidence type="ECO:0000313" key="4">
    <source>
        <dbReference type="Proteomes" id="UP000037020"/>
    </source>
</evidence>
<dbReference type="InterPro" id="IPR036396">
    <property type="entry name" value="Cyt_P450_sf"/>
</dbReference>
<dbReference type="InterPro" id="IPR017972">
    <property type="entry name" value="Cyt_P450_CS"/>
</dbReference>
<dbReference type="SUPFAM" id="SSF48264">
    <property type="entry name" value="Cytochrome P450"/>
    <property type="match status" value="1"/>
</dbReference>
<dbReference type="Pfam" id="PF00067">
    <property type="entry name" value="p450"/>
    <property type="match status" value="1"/>
</dbReference>
<keyword evidence="2" id="KW-0349">Heme</keyword>
<comment type="caution">
    <text evidence="3">The sequence shown here is derived from an EMBL/GenBank/DDBJ whole genome shotgun (WGS) entry which is preliminary data.</text>
</comment>
<keyword evidence="4" id="KW-1185">Reference proteome</keyword>
<dbReference type="EMBL" id="LGUT01000512">
    <property type="protein sequence ID" value="KOG90879.1"/>
    <property type="molecule type" value="Genomic_DNA"/>
</dbReference>
<dbReference type="InterPro" id="IPR001128">
    <property type="entry name" value="Cyt_P450"/>
</dbReference>
<evidence type="ECO:0000256" key="1">
    <source>
        <dbReference type="ARBA" id="ARBA00010617"/>
    </source>
</evidence>
<evidence type="ECO:0000256" key="2">
    <source>
        <dbReference type="RuleBase" id="RU000461"/>
    </source>
</evidence>
<name>A0ABR5JBW6_9ACTN</name>
<dbReference type="InterPro" id="IPR002397">
    <property type="entry name" value="Cyt_P450_B"/>
</dbReference>
<dbReference type="PANTHER" id="PTHR46696">
    <property type="entry name" value="P450, PUTATIVE (EUROFUNG)-RELATED"/>
    <property type="match status" value="1"/>
</dbReference>
<comment type="similarity">
    <text evidence="1 2">Belongs to the cytochrome P450 family.</text>
</comment>
<sequence length="395" mass="43054">MDFPLPRRGDIVPEECAWLRAERPVARVRTLTGDPAWLVSTYELATRVLEDETFSLSATAAPGGPQQYAPTFPIQIRKNLSRIKDEGMRDAVMRAISPRAVKEATDRFRHRADELIDELLAEGPPVDLKDRFTEPYTASVMCAVLGLPDTDWRRLMSGLDISIMTTPRPFEGTLANWNKGMSHMAALLRAPDAVEAPGLLGALARVRAANSGNADGADTDEHLTMTLHSLFEAGAVSTAAFLTLAVMLLLDDAEQRRWLTDHPEAIGPAVEELLRYNLSIGDALARVATRDTELGGTPIAAGDLVLVLVEGANHDPAVFRDPGRLDLTRTPNPHLAFGGGRHYCPATALGRAHAATALTALLARLPGLRLAVPADEINWRSGWIKRTPERLPVLW</sequence>
<proteinExistence type="inferred from homology"/>
<dbReference type="Gene3D" id="1.10.630.10">
    <property type="entry name" value="Cytochrome P450"/>
    <property type="match status" value="1"/>
</dbReference>
<keyword evidence="2" id="KW-0479">Metal-binding</keyword>
<accession>A0ABR5JBW6</accession>
<dbReference type="Proteomes" id="UP000037020">
    <property type="component" value="Unassembled WGS sequence"/>
</dbReference>
<dbReference type="PROSITE" id="PS00086">
    <property type="entry name" value="CYTOCHROME_P450"/>
    <property type="match status" value="1"/>
</dbReference>
<keyword evidence="2" id="KW-0408">Iron</keyword>
<dbReference type="PANTHER" id="PTHR46696:SF1">
    <property type="entry name" value="CYTOCHROME P450 YJIB-RELATED"/>
    <property type="match status" value="1"/>
</dbReference>
<gene>
    <name evidence="3" type="ORF">ADK38_06250</name>
</gene>